<accession>A0A0U1P3Q4</accession>
<name>A0A0U1P3Q4_9BACI</name>
<dbReference type="EMBL" id="CVRB01000005">
    <property type="protein sequence ID" value="CRK84821.1"/>
    <property type="molecule type" value="Genomic_DNA"/>
</dbReference>
<reference evidence="3" key="1">
    <citation type="submission" date="2015-05" db="EMBL/GenBank/DDBJ databases">
        <authorList>
            <person name="Urmite Genomes"/>
        </authorList>
    </citation>
    <scope>NUCLEOTIDE SEQUENCE [LARGE SCALE GENOMIC DNA]</scope>
    <source>
        <strain evidence="3">LF1</strain>
    </source>
</reference>
<dbReference type="Proteomes" id="UP000199087">
    <property type="component" value="Unassembled WGS sequence"/>
</dbReference>
<feature type="domain" description="DUF3885" evidence="1">
    <location>
        <begin position="3"/>
        <end position="69"/>
    </location>
</feature>
<dbReference type="InterPro" id="IPR024976">
    <property type="entry name" value="DUF3885"/>
</dbReference>
<evidence type="ECO:0000313" key="3">
    <source>
        <dbReference type="Proteomes" id="UP000199087"/>
    </source>
</evidence>
<evidence type="ECO:0000259" key="1">
    <source>
        <dbReference type="Pfam" id="PF13021"/>
    </source>
</evidence>
<dbReference type="OrthoDB" id="72213at2"/>
<proteinExistence type="predicted"/>
<gene>
    <name evidence="2" type="ORF">BN000_04871</name>
</gene>
<evidence type="ECO:0000313" key="2">
    <source>
        <dbReference type="EMBL" id="CRK84821.1"/>
    </source>
</evidence>
<dbReference type="Pfam" id="PF13021">
    <property type="entry name" value="DUF3885"/>
    <property type="match status" value="1"/>
</dbReference>
<organism evidence="2 3">
    <name type="scientific">Neobacillus massiliamazoniensis</name>
    <dbReference type="NCBI Taxonomy" id="1499688"/>
    <lineage>
        <taxon>Bacteria</taxon>
        <taxon>Bacillati</taxon>
        <taxon>Bacillota</taxon>
        <taxon>Bacilli</taxon>
        <taxon>Bacillales</taxon>
        <taxon>Bacillaceae</taxon>
        <taxon>Neobacillus</taxon>
    </lineage>
</organism>
<protein>
    <recommendedName>
        <fullName evidence="1">DUF3885 domain-containing protein</fullName>
    </recommendedName>
</protein>
<dbReference type="AlphaFoldDB" id="A0A0U1P3Q4"/>
<keyword evidence="3" id="KW-1185">Reference proteome</keyword>
<sequence length="80" mass="9678">MNIDEYMMKNFPSLSLEPPLFYNWNIGIRFELGDPNEENDEIYMDRVLKRGKTLLHTLHKKGDEIFIVCFFDQLHRKPFK</sequence>